<dbReference type="EMBL" id="JAVLET010000009">
    <property type="protein sequence ID" value="KAL0467511.1"/>
    <property type="molecule type" value="Genomic_DNA"/>
</dbReference>
<keyword evidence="5 9" id="KW-0489">Methyltransferase</keyword>
<proteinExistence type="inferred from homology"/>
<dbReference type="GO" id="GO:0008168">
    <property type="term" value="F:methyltransferase activity"/>
    <property type="evidence" value="ECO:0007669"/>
    <property type="project" value="UniProtKB-KW"/>
</dbReference>
<evidence type="ECO:0000256" key="7">
    <source>
        <dbReference type="ARBA" id="ARBA00022691"/>
    </source>
</evidence>
<protein>
    <recommendedName>
        <fullName evidence="3">protein-L-isoaspartate(D-aspartate) O-methyltransferase</fullName>
        <ecNumber evidence="3">2.1.1.77</ecNumber>
    </recommendedName>
</protein>
<evidence type="ECO:0000256" key="5">
    <source>
        <dbReference type="ARBA" id="ARBA00022603"/>
    </source>
</evidence>
<comment type="caution">
    <text evidence="9">The sequence shown here is derived from an EMBL/GenBank/DDBJ whole genome shotgun (WGS) entry which is preliminary data.</text>
</comment>
<evidence type="ECO:0000256" key="1">
    <source>
        <dbReference type="ARBA" id="ARBA00004496"/>
    </source>
</evidence>
<evidence type="ECO:0000313" key="9">
    <source>
        <dbReference type="EMBL" id="KAL0467511.1"/>
    </source>
</evidence>
<feature type="compositionally biased region" description="Basic and acidic residues" evidence="8">
    <location>
        <begin position="307"/>
        <end position="317"/>
    </location>
</feature>
<dbReference type="CDD" id="cd02440">
    <property type="entry name" value="AdoMet_MTases"/>
    <property type="match status" value="1"/>
</dbReference>
<evidence type="ECO:0000256" key="4">
    <source>
        <dbReference type="ARBA" id="ARBA00022490"/>
    </source>
</evidence>
<comment type="similarity">
    <text evidence="2">Belongs to the methyltransferase superfamily. L-isoaspartyl/D-aspartyl protein methyltransferase family.</text>
</comment>
<keyword evidence="7" id="KW-0949">S-adenosyl-L-methionine</keyword>
<reference evidence="9 10" key="1">
    <citation type="submission" date="2023-09" db="EMBL/GenBank/DDBJ databases">
        <title>Multi-omics analysis of a traditional fermented food reveals byproduct-associated fungal strains for waste-to-food upcycling.</title>
        <authorList>
            <consortium name="Lawrence Berkeley National Laboratory"/>
            <person name="Rekdal V.M."/>
            <person name="Villalobos-Escobedo J.M."/>
            <person name="Rodriguez-Valeron N."/>
            <person name="Garcia M.O."/>
            <person name="Vasquez D.P."/>
            <person name="Damayanti I."/>
            <person name="Sorensen P.M."/>
            <person name="Baidoo E.E."/>
            <person name="De Carvalho A.C."/>
            <person name="Riley R."/>
            <person name="Lipzen A."/>
            <person name="He G."/>
            <person name="Yan M."/>
            <person name="Haridas S."/>
            <person name="Daum C."/>
            <person name="Yoshinaga Y."/>
            <person name="Ng V."/>
            <person name="Grigoriev I.V."/>
            <person name="Munk R."/>
            <person name="Nuraida L."/>
            <person name="Wijaya C.H."/>
            <person name="Morales P.-C."/>
            <person name="Keasling J.D."/>
        </authorList>
    </citation>
    <scope>NUCLEOTIDE SEQUENCE [LARGE SCALE GENOMIC DNA]</scope>
    <source>
        <strain evidence="9 10">FGSC 2613</strain>
    </source>
</reference>
<feature type="compositionally biased region" description="Low complexity" evidence="8">
    <location>
        <begin position="272"/>
        <end position="286"/>
    </location>
</feature>
<keyword evidence="4" id="KW-0963">Cytoplasm</keyword>
<dbReference type="PANTHER" id="PTHR11579:SF0">
    <property type="entry name" value="PROTEIN-L-ISOASPARTATE(D-ASPARTATE) O-METHYLTRANSFERASE"/>
    <property type="match status" value="1"/>
</dbReference>
<evidence type="ECO:0000256" key="8">
    <source>
        <dbReference type="SAM" id="MobiDB-lite"/>
    </source>
</evidence>
<dbReference type="Proteomes" id="UP001451303">
    <property type="component" value="Unassembled WGS sequence"/>
</dbReference>
<feature type="region of interest" description="Disordered" evidence="8">
    <location>
        <begin position="265"/>
        <end position="317"/>
    </location>
</feature>
<evidence type="ECO:0000256" key="3">
    <source>
        <dbReference type="ARBA" id="ARBA00011890"/>
    </source>
</evidence>
<gene>
    <name evidence="9" type="ORF">QR685DRAFT_532670</name>
</gene>
<dbReference type="InterPro" id="IPR029063">
    <property type="entry name" value="SAM-dependent_MTases_sf"/>
</dbReference>
<dbReference type="EC" id="2.1.1.77" evidence="3"/>
<name>A0ABR3D718_NEUIN</name>
<evidence type="ECO:0000256" key="6">
    <source>
        <dbReference type="ARBA" id="ARBA00022679"/>
    </source>
</evidence>
<organism evidence="9 10">
    <name type="scientific">Neurospora intermedia</name>
    <dbReference type="NCBI Taxonomy" id="5142"/>
    <lineage>
        <taxon>Eukaryota</taxon>
        <taxon>Fungi</taxon>
        <taxon>Dikarya</taxon>
        <taxon>Ascomycota</taxon>
        <taxon>Pezizomycotina</taxon>
        <taxon>Sordariomycetes</taxon>
        <taxon>Sordariomycetidae</taxon>
        <taxon>Sordariales</taxon>
        <taxon>Sordariaceae</taxon>
        <taxon>Neurospora</taxon>
    </lineage>
</organism>
<evidence type="ECO:0000256" key="2">
    <source>
        <dbReference type="ARBA" id="ARBA00005369"/>
    </source>
</evidence>
<dbReference type="InterPro" id="IPR000682">
    <property type="entry name" value="PCMT"/>
</dbReference>
<dbReference type="SUPFAM" id="SSF53335">
    <property type="entry name" value="S-adenosyl-L-methionine-dependent methyltransferases"/>
    <property type="match status" value="1"/>
</dbReference>
<evidence type="ECO:0000313" key="10">
    <source>
        <dbReference type="Proteomes" id="UP001451303"/>
    </source>
</evidence>
<dbReference type="GO" id="GO:0032259">
    <property type="term" value="P:methylation"/>
    <property type="evidence" value="ECO:0007669"/>
    <property type="project" value="UniProtKB-KW"/>
</dbReference>
<keyword evidence="10" id="KW-1185">Reference proteome</keyword>
<dbReference type="Pfam" id="PF01135">
    <property type="entry name" value="PCMT"/>
    <property type="match status" value="2"/>
</dbReference>
<keyword evidence="6" id="KW-0808">Transferase</keyword>
<dbReference type="Gene3D" id="3.40.50.150">
    <property type="entry name" value="Vaccinia Virus protein VP39"/>
    <property type="match status" value="1"/>
</dbReference>
<sequence>MTSLFLRSVPLRSASLKSIKTRPSTLLTFTTAAAAVAHHHSPTNSTCPNTLLLPINNNINNPLISCAATTLTLGPTTTTTTPTTLIGKSQSRNFSTATTTSLWWSALKSNLNMAWYSSGGSNAELIENLWRNGLIKEERVKEAFLKVDRAHYAPTSPYSDSPQPIGHAATISAPHMHATAIEHLLPSLLPSPSRPAPRVLDIGSGSGYLTHVLAELVGSEGGTVVGLEHIPALRDLGARNMAKSAEGRDFLETGRVRFRVGDGRKGWRETTSDSAATDGSATTSTTARRRRESSVVERSPMGEVEGQGERMGEDKDEGKWDAIHVGASAREIHKELIDQLRSPGRMFVPVDDDEMGLGQHVWLVQKGEDGEVSKRRLFGVRYVPLGDPPRA</sequence>
<accession>A0ABR3D718</accession>
<comment type="subcellular location">
    <subcellularLocation>
        <location evidence="1">Cytoplasm</location>
    </subcellularLocation>
</comment>
<dbReference type="PANTHER" id="PTHR11579">
    <property type="entry name" value="PROTEIN-L-ISOASPARTATE O-METHYLTRANSFERASE"/>
    <property type="match status" value="1"/>
</dbReference>